<proteinExistence type="predicted"/>
<evidence type="ECO:0000313" key="2">
    <source>
        <dbReference type="EMBL" id="MCI37389.1"/>
    </source>
</evidence>
<name>A0A392RM54_9FABA</name>
<feature type="non-terminal residue" evidence="2">
    <location>
        <position position="1"/>
    </location>
</feature>
<dbReference type="AlphaFoldDB" id="A0A392RM54"/>
<evidence type="ECO:0000256" key="1">
    <source>
        <dbReference type="SAM" id="Phobius"/>
    </source>
</evidence>
<dbReference type="Proteomes" id="UP000265520">
    <property type="component" value="Unassembled WGS sequence"/>
</dbReference>
<protein>
    <submittedName>
        <fullName evidence="2">Uncharacterized protein</fullName>
    </submittedName>
</protein>
<sequence length="51" mass="6002">VVGGVLVGIEWLGDGRARFGLGLWYNGGYRWLCSILNGFWWFPAALLWWWW</sequence>
<organism evidence="2 3">
    <name type="scientific">Trifolium medium</name>
    <dbReference type="NCBI Taxonomy" id="97028"/>
    <lineage>
        <taxon>Eukaryota</taxon>
        <taxon>Viridiplantae</taxon>
        <taxon>Streptophyta</taxon>
        <taxon>Embryophyta</taxon>
        <taxon>Tracheophyta</taxon>
        <taxon>Spermatophyta</taxon>
        <taxon>Magnoliopsida</taxon>
        <taxon>eudicotyledons</taxon>
        <taxon>Gunneridae</taxon>
        <taxon>Pentapetalae</taxon>
        <taxon>rosids</taxon>
        <taxon>fabids</taxon>
        <taxon>Fabales</taxon>
        <taxon>Fabaceae</taxon>
        <taxon>Papilionoideae</taxon>
        <taxon>50 kb inversion clade</taxon>
        <taxon>NPAAA clade</taxon>
        <taxon>Hologalegina</taxon>
        <taxon>IRL clade</taxon>
        <taxon>Trifolieae</taxon>
        <taxon>Trifolium</taxon>
    </lineage>
</organism>
<keyword evidence="3" id="KW-1185">Reference proteome</keyword>
<feature type="transmembrane region" description="Helical" evidence="1">
    <location>
        <begin position="29"/>
        <end position="50"/>
    </location>
</feature>
<keyword evidence="1" id="KW-0812">Transmembrane</keyword>
<accession>A0A392RM54</accession>
<keyword evidence="1" id="KW-0472">Membrane</keyword>
<reference evidence="2 3" key="1">
    <citation type="journal article" date="2018" name="Front. Plant Sci.">
        <title>Red Clover (Trifolium pratense) and Zigzag Clover (T. medium) - A Picture of Genomic Similarities and Differences.</title>
        <authorList>
            <person name="Dluhosova J."/>
            <person name="Istvanek J."/>
            <person name="Nedelnik J."/>
            <person name="Repkova J."/>
        </authorList>
    </citation>
    <scope>NUCLEOTIDE SEQUENCE [LARGE SCALE GENOMIC DNA]</scope>
    <source>
        <strain evidence="3">cv. 10/8</strain>
        <tissue evidence="2">Leaf</tissue>
    </source>
</reference>
<evidence type="ECO:0000313" key="3">
    <source>
        <dbReference type="Proteomes" id="UP000265520"/>
    </source>
</evidence>
<keyword evidence="1" id="KW-1133">Transmembrane helix</keyword>
<dbReference type="EMBL" id="LXQA010244054">
    <property type="protein sequence ID" value="MCI37389.1"/>
    <property type="molecule type" value="Genomic_DNA"/>
</dbReference>
<comment type="caution">
    <text evidence="2">The sequence shown here is derived from an EMBL/GenBank/DDBJ whole genome shotgun (WGS) entry which is preliminary data.</text>
</comment>